<dbReference type="KEGG" id="sin:YN1551_0871"/>
<dbReference type="Gene3D" id="1.10.10.10">
    <property type="entry name" value="Winged helix-like DNA-binding domain superfamily/Winged helix DNA-binding domain"/>
    <property type="match status" value="1"/>
</dbReference>
<sequence length="80" mass="9319">MGYVGKITNETKILLVLSKKHCCSIEELEQYTKIKKEELKVYLSKLAKEGKISRGWGHIAGKKYRKYCIKTKILEELNLM</sequence>
<proteinExistence type="predicted"/>
<reference evidence="1 2" key="1">
    <citation type="journal article" date="2009" name="Proc. Natl. Acad. Sci. U.S.A.">
        <title>Biogeography of the Sulfolobus islandicus pan-genome.</title>
        <authorList>
            <person name="Reno M.L."/>
            <person name="Held N.L."/>
            <person name="Fields C.J."/>
            <person name="Burke P.V."/>
            <person name="Whitaker R.J."/>
        </authorList>
    </citation>
    <scope>NUCLEOTIDE SEQUENCE [LARGE SCALE GENOMIC DNA]</scope>
    <source>
        <strain evidence="2">Y.N.15.51 / Yellowstone #2</strain>
    </source>
</reference>
<organism evidence="1 2">
    <name type="scientific">Saccharolobus islandicus (strain Y.N.15.51 / Yellowstone #2)</name>
    <name type="common">Sulfolobus islandicus</name>
    <dbReference type="NCBI Taxonomy" id="419942"/>
    <lineage>
        <taxon>Archaea</taxon>
        <taxon>Thermoproteota</taxon>
        <taxon>Thermoprotei</taxon>
        <taxon>Sulfolobales</taxon>
        <taxon>Sulfolobaceae</taxon>
        <taxon>Saccharolobus</taxon>
    </lineage>
</organism>
<accession>C3NF97</accession>
<dbReference type="RefSeq" id="WP_012717251.1">
    <property type="nucleotide sequence ID" value="NC_012623.1"/>
</dbReference>
<dbReference type="Pfam" id="PF05584">
    <property type="entry name" value="Sulfolobus_pRN"/>
    <property type="match status" value="1"/>
</dbReference>
<protein>
    <submittedName>
        <fullName evidence="1">Plasmid regulator</fullName>
    </submittedName>
</protein>
<dbReference type="GeneID" id="7809553"/>
<evidence type="ECO:0000313" key="1">
    <source>
        <dbReference type="EMBL" id="ACP47993.1"/>
    </source>
</evidence>
<dbReference type="InterPro" id="IPR036388">
    <property type="entry name" value="WH-like_DNA-bd_sf"/>
</dbReference>
<dbReference type="HOGENOM" id="CLU_195721_0_0_2"/>
<dbReference type="SUPFAM" id="SSF46785">
    <property type="entry name" value="Winged helix' DNA-binding domain"/>
    <property type="match status" value="1"/>
</dbReference>
<name>C3NF97_SACI1</name>
<gene>
    <name evidence="1" type="ordered locus">YN1551_0871</name>
</gene>
<dbReference type="AlphaFoldDB" id="C3NF97"/>
<dbReference type="EMBL" id="CP001404">
    <property type="protein sequence ID" value="ACP47993.1"/>
    <property type="molecule type" value="Genomic_DNA"/>
</dbReference>
<dbReference type="Proteomes" id="UP000006818">
    <property type="component" value="Chromosome"/>
</dbReference>
<dbReference type="InterPro" id="IPR036390">
    <property type="entry name" value="WH_DNA-bd_sf"/>
</dbReference>
<evidence type="ECO:0000313" key="2">
    <source>
        <dbReference type="Proteomes" id="UP000006818"/>
    </source>
</evidence>
<dbReference type="InterPro" id="IPR008848">
    <property type="entry name" value="Plasmid_regulator_arc"/>
</dbReference>